<gene>
    <name evidence="5" type="ORF">WMY93_014799</name>
</gene>
<comment type="caution">
    <text evidence="5">The sequence shown here is derived from an EMBL/GenBank/DDBJ whole genome shotgun (WGS) entry which is preliminary data.</text>
</comment>
<keyword evidence="3" id="KW-1133">Transmembrane helix</keyword>
<accession>A0AAW0P7M3</accession>
<evidence type="ECO:0000259" key="4">
    <source>
        <dbReference type="PROSITE" id="PS50835"/>
    </source>
</evidence>
<organism evidence="5 6">
    <name type="scientific">Mugilogobius chulae</name>
    <name type="common">yellowstripe goby</name>
    <dbReference type="NCBI Taxonomy" id="88201"/>
    <lineage>
        <taxon>Eukaryota</taxon>
        <taxon>Metazoa</taxon>
        <taxon>Chordata</taxon>
        <taxon>Craniata</taxon>
        <taxon>Vertebrata</taxon>
        <taxon>Euteleostomi</taxon>
        <taxon>Actinopterygii</taxon>
        <taxon>Neopterygii</taxon>
        <taxon>Teleostei</taxon>
        <taxon>Neoteleostei</taxon>
        <taxon>Acanthomorphata</taxon>
        <taxon>Gobiaria</taxon>
        <taxon>Gobiiformes</taxon>
        <taxon>Gobioidei</taxon>
        <taxon>Gobiidae</taxon>
        <taxon>Gobionellinae</taxon>
        <taxon>Mugilogobius</taxon>
    </lineage>
</organism>
<evidence type="ECO:0000313" key="6">
    <source>
        <dbReference type="Proteomes" id="UP001460270"/>
    </source>
</evidence>
<dbReference type="Proteomes" id="UP001460270">
    <property type="component" value="Unassembled WGS sequence"/>
</dbReference>
<feature type="domain" description="Ig-like" evidence="4">
    <location>
        <begin position="134"/>
        <end position="294"/>
    </location>
</feature>
<name>A0AAW0P7M3_9GOBI</name>
<dbReference type="SMART" id="SM00409">
    <property type="entry name" value="IG"/>
    <property type="match status" value="3"/>
</dbReference>
<dbReference type="EMBL" id="JBBPFD010000010">
    <property type="protein sequence ID" value="KAK7910115.1"/>
    <property type="molecule type" value="Genomic_DNA"/>
</dbReference>
<keyword evidence="1" id="KW-0732">Signal</keyword>
<dbReference type="Gene3D" id="2.60.40.10">
    <property type="entry name" value="Immunoglobulins"/>
    <property type="match status" value="3"/>
</dbReference>
<dbReference type="InterPro" id="IPR003598">
    <property type="entry name" value="Ig_sub2"/>
</dbReference>
<keyword evidence="2" id="KW-1015">Disulfide bond</keyword>
<dbReference type="GO" id="GO:0006955">
    <property type="term" value="P:immune response"/>
    <property type="evidence" value="ECO:0007669"/>
    <property type="project" value="TreeGrafter"/>
</dbReference>
<dbReference type="PANTHER" id="PTHR11481:SF64">
    <property type="entry name" value="FC RECEPTOR-LIKE PROTEIN 4"/>
    <property type="match status" value="1"/>
</dbReference>
<dbReference type="SUPFAM" id="SSF48726">
    <property type="entry name" value="Immunoglobulin"/>
    <property type="match status" value="3"/>
</dbReference>
<dbReference type="PROSITE" id="PS50835">
    <property type="entry name" value="IG_LIKE"/>
    <property type="match status" value="2"/>
</dbReference>
<protein>
    <recommendedName>
        <fullName evidence="4">Ig-like domain-containing protein</fullName>
    </recommendedName>
</protein>
<dbReference type="GO" id="GO:0009897">
    <property type="term" value="C:external side of plasma membrane"/>
    <property type="evidence" value="ECO:0007669"/>
    <property type="project" value="TreeGrafter"/>
</dbReference>
<sequence length="376" mass="42684">MSECGSRWGIRTNTSVCHRRILKINDTGLYWCESKYRRGSSNPINITVTSAPVILETPVQVEEGLDVVLNCKTDSKPSSLTVDFYRDDELLKSSSEPQTTVRFSRDQEGAYTCRINGQSSPPVHMYLQEDSPAPVLVLSPDSEQFCEYRSVKLSCEPHTEGWTVHRHRPGSRTWSQCGSDWGSVTGFVCELRNLKTQHNGLYWCGKNLRRSNSVQLQVKDKGVVIQVPVLPVLPGKTVNLTCQHHTGPVGRARFYRDGHLLSEQPNGHLSLQQVTESDEGLYHCEIGEEKSQPSRLRVRAVLVEESSEDPLSLLLYLRYIIVAAPYVVSTGFYICIYRQIGRSPAAQRRTRTRRREYNIEPAYEDVVPDVTTEYQF</sequence>
<dbReference type="Pfam" id="PF13895">
    <property type="entry name" value="Ig_2"/>
    <property type="match status" value="1"/>
</dbReference>
<reference evidence="6" key="1">
    <citation type="submission" date="2024-04" db="EMBL/GenBank/DDBJ databases">
        <title>Salinicola lusitanus LLJ914,a marine bacterium isolated from the Okinawa Trough.</title>
        <authorList>
            <person name="Li J."/>
        </authorList>
    </citation>
    <scope>NUCLEOTIDE SEQUENCE [LARGE SCALE GENOMIC DNA]</scope>
</reference>
<evidence type="ECO:0000256" key="2">
    <source>
        <dbReference type="ARBA" id="ARBA00023157"/>
    </source>
</evidence>
<keyword evidence="6" id="KW-1185">Reference proteome</keyword>
<evidence type="ECO:0000313" key="5">
    <source>
        <dbReference type="EMBL" id="KAK7910115.1"/>
    </source>
</evidence>
<dbReference type="InterPro" id="IPR050488">
    <property type="entry name" value="Ig_Fc_receptor"/>
</dbReference>
<evidence type="ECO:0000256" key="1">
    <source>
        <dbReference type="ARBA" id="ARBA00022729"/>
    </source>
</evidence>
<dbReference type="GO" id="GO:0004888">
    <property type="term" value="F:transmembrane signaling receptor activity"/>
    <property type="evidence" value="ECO:0007669"/>
    <property type="project" value="TreeGrafter"/>
</dbReference>
<dbReference type="AlphaFoldDB" id="A0AAW0P7M3"/>
<feature type="transmembrane region" description="Helical" evidence="3">
    <location>
        <begin position="316"/>
        <end position="336"/>
    </location>
</feature>
<keyword evidence="3" id="KW-0812">Transmembrane</keyword>
<proteinExistence type="predicted"/>
<keyword evidence="3" id="KW-0472">Membrane</keyword>
<dbReference type="InterPro" id="IPR003599">
    <property type="entry name" value="Ig_sub"/>
</dbReference>
<dbReference type="PANTHER" id="PTHR11481">
    <property type="entry name" value="IMMUNOGLOBULIN FC RECEPTOR"/>
    <property type="match status" value="1"/>
</dbReference>
<dbReference type="InterPro" id="IPR036179">
    <property type="entry name" value="Ig-like_dom_sf"/>
</dbReference>
<dbReference type="SMART" id="SM00408">
    <property type="entry name" value="IGc2"/>
    <property type="match status" value="2"/>
</dbReference>
<dbReference type="InterPro" id="IPR007110">
    <property type="entry name" value="Ig-like_dom"/>
</dbReference>
<dbReference type="InterPro" id="IPR013783">
    <property type="entry name" value="Ig-like_fold"/>
</dbReference>
<dbReference type="GO" id="GO:0007166">
    <property type="term" value="P:cell surface receptor signaling pathway"/>
    <property type="evidence" value="ECO:0007669"/>
    <property type="project" value="TreeGrafter"/>
</dbReference>
<evidence type="ECO:0000256" key="3">
    <source>
        <dbReference type="SAM" id="Phobius"/>
    </source>
</evidence>
<feature type="domain" description="Ig-like" evidence="4">
    <location>
        <begin position="52"/>
        <end position="124"/>
    </location>
</feature>